<evidence type="ECO:0000256" key="1">
    <source>
        <dbReference type="ARBA" id="ARBA00022737"/>
    </source>
</evidence>
<protein>
    <recommendedName>
        <fullName evidence="5">Nebulette</fullName>
    </recommendedName>
</protein>
<evidence type="ECO:0000313" key="4">
    <source>
        <dbReference type="Proteomes" id="UP000261600"/>
    </source>
</evidence>
<evidence type="ECO:0008006" key="5">
    <source>
        <dbReference type="Google" id="ProtNLM"/>
    </source>
</evidence>
<dbReference type="Ensembl" id="ENSMALT00000004407.1">
    <property type="protein sequence ID" value="ENSMALP00000004303.1"/>
    <property type="gene ID" value="ENSMALG00000003071.1"/>
</dbReference>
<name>A0A3Q3II67_MONAL</name>
<proteinExistence type="predicted"/>
<dbReference type="InterPro" id="IPR055297">
    <property type="entry name" value="NEBU/NEBL"/>
</dbReference>
<dbReference type="GO" id="GO:0071691">
    <property type="term" value="P:cardiac muscle thin filament assembly"/>
    <property type="evidence" value="ECO:0007669"/>
    <property type="project" value="TreeGrafter"/>
</dbReference>
<dbReference type="Proteomes" id="UP000261600">
    <property type="component" value="Unplaced"/>
</dbReference>
<evidence type="ECO:0000313" key="3">
    <source>
        <dbReference type="Ensembl" id="ENSMALP00000004303.1"/>
    </source>
</evidence>
<dbReference type="AlphaFoldDB" id="A0A3Q3II67"/>
<dbReference type="PANTHER" id="PTHR11039:SF37">
    <property type="entry name" value="NEBULIN"/>
    <property type="match status" value="1"/>
</dbReference>
<dbReference type="GO" id="GO:0030018">
    <property type="term" value="C:Z disc"/>
    <property type="evidence" value="ECO:0007669"/>
    <property type="project" value="InterPro"/>
</dbReference>
<keyword evidence="1" id="KW-0677">Repeat</keyword>
<dbReference type="SMART" id="SM00227">
    <property type="entry name" value="NEBU"/>
    <property type="match status" value="10"/>
</dbReference>
<reference evidence="3" key="1">
    <citation type="submission" date="2025-08" db="UniProtKB">
        <authorList>
            <consortium name="Ensembl"/>
        </authorList>
    </citation>
    <scope>IDENTIFICATION</scope>
</reference>
<keyword evidence="2" id="KW-0009">Actin-binding</keyword>
<sequence>KKIIHSGKFTTLPVTRDTAHSREVNKLVSKNVYKEKFEKEKGKSEYNHMIEPPDVQHAMDVAKKQSSIIYKKDAKANQNYTSVVDRPDIKKATHAAKLISQIGYRDKAREEASRGGSLTFRPDIDLATRVAKLNSQLKYKEKFDKELKGKRPIYDLKEAKIYKIMKDANDLASEVKYKGDLKKMHKPVTDMSESLNMQHILGTSRLSSDQIKYKEKYEKERGKAMLDFETPTYVTAKEAQLMQSQKEYRKALEEEIKGRGMLALATDTPDFARAKNATDILSQIKYKQTAEMDRACYTSVVDTPDIIHAQQMKTMISQKKYKEDAEKTMSHYVSVLDTPEMLRVRENQRNFSTVLYSDSFRKQVQGKAAFILDTPELRRVRDSQRIIS</sequence>
<evidence type="ECO:0000256" key="2">
    <source>
        <dbReference type="ARBA" id="ARBA00023203"/>
    </source>
</evidence>
<dbReference type="Pfam" id="PF00880">
    <property type="entry name" value="Nebulin"/>
    <property type="match status" value="6"/>
</dbReference>
<dbReference type="STRING" id="43700.ENSMALP00000004303"/>
<dbReference type="PANTHER" id="PTHR11039">
    <property type="entry name" value="NEBULIN"/>
    <property type="match status" value="1"/>
</dbReference>
<keyword evidence="4" id="KW-1185">Reference proteome</keyword>
<dbReference type="GO" id="GO:0051015">
    <property type="term" value="F:actin filament binding"/>
    <property type="evidence" value="ECO:0007669"/>
    <property type="project" value="InterPro"/>
</dbReference>
<accession>A0A3Q3II67</accession>
<reference evidence="3" key="2">
    <citation type="submission" date="2025-09" db="UniProtKB">
        <authorList>
            <consortium name="Ensembl"/>
        </authorList>
    </citation>
    <scope>IDENTIFICATION</scope>
</reference>
<organism evidence="3 4">
    <name type="scientific">Monopterus albus</name>
    <name type="common">Swamp eel</name>
    <dbReference type="NCBI Taxonomy" id="43700"/>
    <lineage>
        <taxon>Eukaryota</taxon>
        <taxon>Metazoa</taxon>
        <taxon>Chordata</taxon>
        <taxon>Craniata</taxon>
        <taxon>Vertebrata</taxon>
        <taxon>Euteleostomi</taxon>
        <taxon>Actinopterygii</taxon>
        <taxon>Neopterygii</taxon>
        <taxon>Teleostei</taxon>
        <taxon>Neoteleostei</taxon>
        <taxon>Acanthomorphata</taxon>
        <taxon>Anabantaria</taxon>
        <taxon>Synbranchiformes</taxon>
        <taxon>Synbranchidae</taxon>
        <taxon>Monopterus</taxon>
    </lineage>
</organism>
<dbReference type="InterPro" id="IPR000900">
    <property type="entry name" value="Nebulin_repeat"/>
</dbReference>
<dbReference type="PROSITE" id="PS51216">
    <property type="entry name" value="NEBULIN"/>
    <property type="match status" value="5"/>
</dbReference>